<dbReference type="AlphaFoldDB" id="A0A933W0H2"/>
<dbReference type="InterPro" id="IPR043519">
    <property type="entry name" value="NT_sf"/>
</dbReference>
<protein>
    <submittedName>
        <fullName evidence="2">Nucleotidyltransferase domain-containing protein</fullName>
    </submittedName>
</protein>
<dbReference type="Proteomes" id="UP000696931">
    <property type="component" value="Unassembled WGS sequence"/>
</dbReference>
<dbReference type="EMBL" id="JACRIW010000004">
    <property type="protein sequence ID" value="MBI5167950.1"/>
    <property type="molecule type" value="Genomic_DNA"/>
</dbReference>
<accession>A0A933W0H2</accession>
<proteinExistence type="predicted"/>
<sequence length="82" mass="8968">MTHVMLTERELSLIRETLERFPGVHAAILYGSRAKGTAKPTSDIDLALEGEANGFRAEAIAAELEELPMIVKFDVQALAEIT</sequence>
<feature type="domain" description="Polymerase beta nucleotidyltransferase" evidence="1">
    <location>
        <begin position="14"/>
        <end position="78"/>
    </location>
</feature>
<evidence type="ECO:0000313" key="3">
    <source>
        <dbReference type="Proteomes" id="UP000696931"/>
    </source>
</evidence>
<gene>
    <name evidence="2" type="ORF">HZA61_00535</name>
</gene>
<reference evidence="2" key="1">
    <citation type="submission" date="2020-07" db="EMBL/GenBank/DDBJ databases">
        <title>Huge and variable diversity of episymbiotic CPR bacteria and DPANN archaea in groundwater ecosystems.</title>
        <authorList>
            <person name="He C.Y."/>
            <person name="Keren R."/>
            <person name="Whittaker M."/>
            <person name="Farag I.F."/>
            <person name="Doudna J."/>
            <person name="Cate J.H.D."/>
            <person name="Banfield J.F."/>
        </authorList>
    </citation>
    <scope>NUCLEOTIDE SEQUENCE</scope>
    <source>
        <strain evidence="2">NC_groundwater_1813_Pr3_B-0.1um_71_17</strain>
    </source>
</reference>
<dbReference type="InterPro" id="IPR041633">
    <property type="entry name" value="Polbeta"/>
</dbReference>
<dbReference type="Gene3D" id="3.30.460.10">
    <property type="entry name" value="Beta Polymerase, domain 2"/>
    <property type="match status" value="1"/>
</dbReference>
<comment type="caution">
    <text evidence="2">The sequence shown here is derived from an EMBL/GenBank/DDBJ whole genome shotgun (WGS) entry which is preliminary data.</text>
</comment>
<evidence type="ECO:0000259" key="1">
    <source>
        <dbReference type="Pfam" id="PF18765"/>
    </source>
</evidence>
<dbReference type="SUPFAM" id="SSF81301">
    <property type="entry name" value="Nucleotidyltransferase"/>
    <property type="match status" value="1"/>
</dbReference>
<dbReference type="CDD" id="cd05403">
    <property type="entry name" value="NT_KNTase_like"/>
    <property type="match status" value="1"/>
</dbReference>
<name>A0A933W0H2_UNCEI</name>
<evidence type="ECO:0000313" key="2">
    <source>
        <dbReference type="EMBL" id="MBI5167950.1"/>
    </source>
</evidence>
<organism evidence="2 3">
    <name type="scientific">Eiseniibacteriota bacterium</name>
    <dbReference type="NCBI Taxonomy" id="2212470"/>
    <lineage>
        <taxon>Bacteria</taxon>
        <taxon>Candidatus Eiseniibacteriota</taxon>
    </lineage>
</organism>
<dbReference type="Pfam" id="PF18765">
    <property type="entry name" value="Polbeta"/>
    <property type="match status" value="1"/>
</dbReference>
<feature type="non-terminal residue" evidence="2">
    <location>
        <position position="82"/>
    </location>
</feature>